<protein>
    <submittedName>
        <fullName evidence="1">Mannosyltransferase 1</fullName>
    </submittedName>
</protein>
<gene>
    <name evidence="1" type="ORF">C8A05DRAFT_39982</name>
</gene>
<name>A0AAN6RNL7_9PEZI</name>
<organism evidence="1 2">
    <name type="scientific">Staphylotrichum tortipilum</name>
    <dbReference type="NCBI Taxonomy" id="2831512"/>
    <lineage>
        <taxon>Eukaryota</taxon>
        <taxon>Fungi</taxon>
        <taxon>Dikarya</taxon>
        <taxon>Ascomycota</taxon>
        <taxon>Pezizomycotina</taxon>
        <taxon>Sordariomycetes</taxon>
        <taxon>Sordariomycetidae</taxon>
        <taxon>Sordariales</taxon>
        <taxon>Chaetomiaceae</taxon>
        <taxon>Staphylotrichum</taxon>
    </lineage>
</organism>
<keyword evidence="2" id="KW-1185">Reference proteome</keyword>
<evidence type="ECO:0000313" key="1">
    <source>
        <dbReference type="EMBL" id="KAK3896481.1"/>
    </source>
</evidence>
<reference evidence="1" key="1">
    <citation type="journal article" date="2023" name="Mol. Phylogenet. Evol.">
        <title>Genome-scale phylogeny and comparative genomics of the fungal order Sordariales.</title>
        <authorList>
            <person name="Hensen N."/>
            <person name="Bonometti L."/>
            <person name="Westerberg I."/>
            <person name="Brannstrom I.O."/>
            <person name="Guillou S."/>
            <person name="Cros-Aarteil S."/>
            <person name="Calhoun S."/>
            <person name="Haridas S."/>
            <person name="Kuo A."/>
            <person name="Mondo S."/>
            <person name="Pangilinan J."/>
            <person name="Riley R."/>
            <person name="LaButti K."/>
            <person name="Andreopoulos B."/>
            <person name="Lipzen A."/>
            <person name="Chen C."/>
            <person name="Yan M."/>
            <person name="Daum C."/>
            <person name="Ng V."/>
            <person name="Clum A."/>
            <person name="Steindorff A."/>
            <person name="Ohm R.A."/>
            <person name="Martin F."/>
            <person name="Silar P."/>
            <person name="Natvig D.O."/>
            <person name="Lalanne C."/>
            <person name="Gautier V."/>
            <person name="Ament-Velasquez S.L."/>
            <person name="Kruys A."/>
            <person name="Hutchinson M.I."/>
            <person name="Powell A.J."/>
            <person name="Barry K."/>
            <person name="Miller A.N."/>
            <person name="Grigoriev I.V."/>
            <person name="Debuchy R."/>
            <person name="Gladieux P."/>
            <person name="Hiltunen Thoren M."/>
            <person name="Johannesson H."/>
        </authorList>
    </citation>
    <scope>NUCLEOTIDE SEQUENCE</scope>
    <source>
        <strain evidence="1">CBS 103.79</strain>
    </source>
</reference>
<dbReference type="InterPro" id="IPR021047">
    <property type="entry name" value="Mannosyltransferase_CMT1"/>
</dbReference>
<accession>A0AAN6RNL7</accession>
<reference evidence="1" key="2">
    <citation type="submission" date="2023-05" db="EMBL/GenBank/DDBJ databases">
        <authorList>
            <consortium name="Lawrence Berkeley National Laboratory"/>
            <person name="Steindorff A."/>
            <person name="Hensen N."/>
            <person name="Bonometti L."/>
            <person name="Westerberg I."/>
            <person name="Brannstrom I.O."/>
            <person name="Guillou S."/>
            <person name="Cros-Aarteil S."/>
            <person name="Calhoun S."/>
            <person name="Haridas S."/>
            <person name="Kuo A."/>
            <person name="Mondo S."/>
            <person name="Pangilinan J."/>
            <person name="Riley R."/>
            <person name="Labutti K."/>
            <person name="Andreopoulos B."/>
            <person name="Lipzen A."/>
            <person name="Chen C."/>
            <person name="Yanf M."/>
            <person name="Daum C."/>
            <person name="Ng V."/>
            <person name="Clum A."/>
            <person name="Ohm R."/>
            <person name="Martin F."/>
            <person name="Silar P."/>
            <person name="Natvig D."/>
            <person name="Lalanne C."/>
            <person name="Gautier V."/>
            <person name="Ament-Velasquez S.L."/>
            <person name="Kruys A."/>
            <person name="Hutchinson M.I."/>
            <person name="Powell A.J."/>
            <person name="Barry K."/>
            <person name="Miller A.N."/>
            <person name="Grigoriev I.V."/>
            <person name="Debuchy R."/>
            <person name="Gladieux P."/>
            <person name="Thoren M.H."/>
            <person name="Johannesson H."/>
        </authorList>
    </citation>
    <scope>NUCLEOTIDE SEQUENCE</scope>
    <source>
        <strain evidence="1">CBS 103.79</strain>
    </source>
</reference>
<dbReference type="Pfam" id="PF11735">
    <property type="entry name" value="CAP59_mtransfer"/>
    <property type="match status" value="1"/>
</dbReference>
<dbReference type="GO" id="GO:0016757">
    <property type="term" value="F:glycosyltransferase activity"/>
    <property type="evidence" value="ECO:0007669"/>
    <property type="project" value="UniProtKB-KW"/>
</dbReference>
<dbReference type="PANTHER" id="PTHR34144">
    <property type="entry name" value="CHROMOSOME 8, WHOLE GENOME SHOTGUN SEQUENCE"/>
    <property type="match status" value="1"/>
</dbReference>
<sequence>MRRPSAAPGLLPRLINSLVETIRFLGPSRCALSIVEGNSVDGTGEVLASLRPALEALGVTYHFSTTPIDPTHGDRIVALAHLRNLALAPLLN</sequence>
<dbReference type="AlphaFoldDB" id="A0AAN6RNL7"/>
<evidence type="ECO:0000313" key="2">
    <source>
        <dbReference type="Proteomes" id="UP001303889"/>
    </source>
</evidence>
<proteinExistence type="predicted"/>
<dbReference type="EMBL" id="MU856607">
    <property type="protein sequence ID" value="KAK3896481.1"/>
    <property type="molecule type" value="Genomic_DNA"/>
</dbReference>
<keyword evidence="1" id="KW-0328">Glycosyltransferase</keyword>
<dbReference type="PANTHER" id="PTHR34144:SF5">
    <property type="entry name" value="ALPHA-1,3-MANNOSYLTRANSFERASE CMT1"/>
    <property type="match status" value="1"/>
</dbReference>
<keyword evidence="1" id="KW-0808">Transferase</keyword>
<dbReference type="Proteomes" id="UP001303889">
    <property type="component" value="Unassembled WGS sequence"/>
</dbReference>
<feature type="non-terminal residue" evidence="1">
    <location>
        <position position="92"/>
    </location>
</feature>
<comment type="caution">
    <text evidence="1">The sequence shown here is derived from an EMBL/GenBank/DDBJ whole genome shotgun (WGS) entry which is preliminary data.</text>
</comment>